<dbReference type="PANTHER" id="PTHR24221:SF590">
    <property type="entry name" value="COMPONENT LINKED WITH THE ASSEMBLY OF CYTOCHROME' TRANSPORT TRANSMEMBRANE ATP-BINDING PROTEIN ABC TRANSPORTER CYDD-RELATED"/>
    <property type="match status" value="1"/>
</dbReference>
<evidence type="ECO:0000259" key="8">
    <source>
        <dbReference type="PROSITE" id="PS50893"/>
    </source>
</evidence>
<dbReference type="PROSITE" id="PS50929">
    <property type="entry name" value="ABC_TM1F"/>
    <property type="match status" value="1"/>
</dbReference>
<dbReference type="Gene3D" id="3.40.50.300">
    <property type="entry name" value="P-loop containing nucleotide triphosphate hydrolases"/>
    <property type="match status" value="1"/>
</dbReference>
<evidence type="ECO:0000256" key="4">
    <source>
        <dbReference type="ARBA" id="ARBA00022840"/>
    </source>
</evidence>
<feature type="domain" description="ABC transporter" evidence="8">
    <location>
        <begin position="307"/>
        <end position="502"/>
    </location>
</feature>
<dbReference type="InterPro" id="IPR003593">
    <property type="entry name" value="AAA+_ATPase"/>
</dbReference>
<dbReference type="InterPro" id="IPR027417">
    <property type="entry name" value="P-loop_NTPase"/>
</dbReference>
<keyword evidence="2 7" id="KW-0812">Transmembrane</keyword>
<gene>
    <name evidence="10" type="ORF">UFOPK1951_00169</name>
</gene>
<sequence length="503" mass="55244">MYVSFVAAFVWAAIVISNALLLATIIVDVISNQQGIPAKIFALGALWIFRSIFQSRFEYWCSVKASSIKSEMRTEITEDISTFAESSPTKLSTLLIKGLNSLDIYLGRFIPQTFFSMILPILVIVTVGILDPISALIALITLPLIPFFGALIGRFTADSVDKKWQSLGTLSNYFEDSLRGFVTLRIFGRTHGQSKRIKEMGDNYSRETMKVLRISFLSAFALELCATISVALIAVTVGLRLVDDTIDFKSALMVLILAPEIYFPLRNVAALFHASADGAAAVKEISTIRKDGEIAQTSLIEIGANFISWKDLNFEISEHIQAQLPSSHLRMGHALFIIGESGAGKSTFAVRIINELLQSAHKNSIGYVPQIPHLAPGNIREQFLLLRRDASDSEIISSLREVGLHMADLEDGLKTLIGGAGENSNQLSGGQIRKIAVARALFKNPSFIIADEPTADLDADSANLVMHALRKRSAQGTLSIFITHDLSQVKSDDVTLRMKRVDR</sequence>
<accession>A0A6J6I3X1</accession>
<dbReference type="InterPro" id="IPR017871">
    <property type="entry name" value="ABC_transporter-like_CS"/>
</dbReference>
<evidence type="ECO:0000256" key="2">
    <source>
        <dbReference type="ARBA" id="ARBA00022692"/>
    </source>
</evidence>
<evidence type="ECO:0000256" key="5">
    <source>
        <dbReference type="ARBA" id="ARBA00022989"/>
    </source>
</evidence>
<dbReference type="InterPro" id="IPR025662">
    <property type="entry name" value="Sigma_54_int_dom_ATP-bd_1"/>
</dbReference>
<dbReference type="GO" id="GO:0016887">
    <property type="term" value="F:ATP hydrolysis activity"/>
    <property type="evidence" value="ECO:0007669"/>
    <property type="project" value="InterPro"/>
</dbReference>
<keyword evidence="5 7" id="KW-1133">Transmembrane helix</keyword>
<dbReference type="GO" id="GO:0016020">
    <property type="term" value="C:membrane"/>
    <property type="evidence" value="ECO:0007669"/>
    <property type="project" value="UniProtKB-SubCell"/>
</dbReference>
<proteinExistence type="predicted"/>
<dbReference type="InterPro" id="IPR011527">
    <property type="entry name" value="ABC1_TM_dom"/>
</dbReference>
<dbReference type="InterPro" id="IPR036640">
    <property type="entry name" value="ABC1_TM_sf"/>
</dbReference>
<evidence type="ECO:0000256" key="1">
    <source>
        <dbReference type="ARBA" id="ARBA00004141"/>
    </source>
</evidence>
<evidence type="ECO:0000256" key="7">
    <source>
        <dbReference type="SAM" id="Phobius"/>
    </source>
</evidence>
<keyword evidence="6 7" id="KW-0472">Membrane</keyword>
<evidence type="ECO:0000313" key="10">
    <source>
        <dbReference type="EMBL" id="CAB4620290.1"/>
    </source>
</evidence>
<evidence type="ECO:0000259" key="9">
    <source>
        <dbReference type="PROSITE" id="PS50929"/>
    </source>
</evidence>
<evidence type="ECO:0000256" key="6">
    <source>
        <dbReference type="ARBA" id="ARBA00023136"/>
    </source>
</evidence>
<dbReference type="SMART" id="SM00382">
    <property type="entry name" value="AAA"/>
    <property type="match status" value="1"/>
</dbReference>
<feature type="domain" description="ABC transmembrane type-1" evidence="9">
    <location>
        <begin position="3"/>
        <end position="277"/>
    </location>
</feature>
<dbReference type="Pfam" id="PF00664">
    <property type="entry name" value="ABC_membrane"/>
    <property type="match status" value="1"/>
</dbReference>
<dbReference type="PANTHER" id="PTHR24221">
    <property type="entry name" value="ATP-BINDING CASSETTE SUB-FAMILY B"/>
    <property type="match status" value="1"/>
</dbReference>
<dbReference type="EMBL" id="CAEZVH010000009">
    <property type="protein sequence ID" value="CAB4620290.1"/>
    <property type="molecule type" value="Genomic_DNA"/>
</dbReference>
<comment type="subcellular location">
    <subcellularLocation>
        <location evidence="1">Membrane</location>
        <topology evidence="1">Multi-pass membrane protein</topology>
    </subcellularLocation>
</comment>
<dbReference type="GO" id="GO:0140359">
    <property type="term" value="F:ABC-type transporter activity"/>
    <property type="evidence" value="ECO:0007669"/>
    <property type="project" value="InterPro"/>
</dbReference>
<keyword evidence="4" id="KW-0067">ATP-binding</keyword>
<dbReference type="AlphaFoldDB" id="A0A6J6I3X1"/>
<dbReference type="Gene3D" id="1.20.1560.10">
    <property type="entry name" value="ABC transporter type 1, transmembrane domain"/>
    <property type="match status" value="1"/>
</dbReference>
<protein>
    <submittedName>
        <fullName evidence="10">Unannotated protein</fullName>
    </submittedName>
</protein>
<dbReference type="InterPro" id="IPR003439">
    <property type="entry name" value="ABC_transporter-like_ATP-bd"/>
</dbReference>
<name>A0A6J6I3X1_9ZZZZ</name>
<evidence type="ECO:0000256" key="3">
    <source>
        <dbReference type="ARBA" id="ARBA00022741"/>
    </source>
</evidence>
<dbReference type="SUPFAM" id="SSF52540">
    <property type="entry name" value="P-loop containing nucleoside triphosphate hydrolases"/>
    <property type="match status" value="1"/>
</dbReference>
<dbReference type="PROSITE" id="PS00211">
    <property type="entry name" value="ABC_TRANSPORTER_1"/>
    <property type="match status" value="1"/>
</dbReference>
<dbReference type="InterPro" id="IPR039421">
    <property type="entry name" value="Type_1_exporter"/>
</dbReference>
<reference evidence="10" key="1">
    <citation type="submission" date="2020-05" db="EMBL/GenBank/DDBJ databases">
        <authorList>
            <person name="Chiriac C."/>
            <person name="Salcher M."/>
            <person name="Ghai R."/>
            <person name="Kavagutti S V."/>
        </authorList>
    </citation>
    <scope>NUCLEOTIDE SEQUENCE</scope>
</reference>
<feature type="transmembrane region" description="Helical" evidence="7">
    <location>
        <begin position="109"/>
        <end position="130"/>
    </location>
</feature>
<dbReference type="CDD" id="cd18584">
    <property type="entry name" value="ABC_6TM_AarD_CydD"/>
    <property type="match status" value="1"/>
</dbReference>
<organism evidence="10">
    <name type="scientific">freshwater metagenome</name>
    <dbReference type="NCBI Taxonomy" id="449393"/>
    <lineage>
        <taxon>unclassified sequences</taxon>
        <taxon>metagenomes</taxon>
        <taxon>ecological metagenomes</taxon>
    </lineage>
</organism>
<dbReference type="Pfam" id="PF00005">
    <property type="entry name" value="ABC_tran"/>
    <property type="match status" value="1"/>
</dbReference>
<dbReference type="GO" id="GO:0005524">
    <property type="term" value="F:ATP binding"/>
    <property type="evidence" value="ECO:0007669"/>
    <property type="project" value="UniProtKB-KW"/>
</dbReference>
<feature type="transmembrane region" description="Helical" evidence="7">
    <location>
        <begin position="216"/>
        <end position="242"/>
    </location>
</feature>
<dbReference type="PROSITE" id="PS00675">
    <property type="entry name" value="SIGMA54_INTERACT_1"/>
    <property type="match status" value="1"/>
</dbReference>
<feature type="transmembrane region" description="Helical" evidence="7">
    <location>
        <begin position="6"/>
        <end position="30"/>
    </location>
</feature>
<feature type="transmembrane region" description="Helical" evidence="7">
    <location>
        <begin position="136"/>
        <end position="157"/>
    </location>
</feature>
<dbReference type="PROSITE" id="PS50893">
    <property type="entry name" value="ABC_TRANSPORTER_2"/>
    <property type="match status" value="1"/>
</dbReference>
<keyword evidence="3" id="KW-0547">Nucleotide-binding</keyword>
<dbReference type="SUPFAM" id="SSF90123">
    <property type="entry name" value="ABC transporter transmembrane region"/>
    <property type="match status" value="1"/>
</dbReference>